<keyword evidence="3" id="KW-1185">Reference proteome</keyword>
<organism evidence="2 3">
    <name type="scientific">Dictyobacter kobayashii</name>
    <dbReference type="NCBI Taxonomy" id="2014872"/>
    <lineage>
        <taxon>Bacteria</taxon>
        <taxon>Bacillati</taxon>
        <taxon>Chloroflexota</taxon>
        <taxon>Ktedonobacteria</taxon>
        <taxon>Ktedonobacterales</taxon>
        <taxon>Dictyobacteraceae</taxon>
        <taxon>Dictyobacter</taxon>
    </lineage>
</organism>
<proteinExistence type="predicted"/>
<name>A0A402AVH9_9CHLR</name>
<feature type="transmembrane region" description="Helical" evidence="1">
    <location>
        <begin position="184"/>
        <end position="201"/>
    </location>
</feature>
<feature type="transmembrane region" description="Helical" evidence="1">
    <location>
        <begin position="263"/>
        <end position="281"/>
    </location>
</feature>
<dbReference type="AlphaFoldDB" id="A0A402AVH9"/>
<dbReference type="EMBL" id="BIFS01000002">
    <property type="protein sequence ID" value="GCE23097.1"/>
    <property type="molecule type" value="Genomic_DNA"/>
</dbReference>
<feature type="transmembrane region" description="Helical" evidence="1">
    <location>
        <begin position="114"/>
        <end position="138"/>
    </location>
</feature>
<evidence type="ECO:0000313" key="3">
    <source>
        <dbReference type="Proteomes" id="UP000287188"/>
    </source>
</evidence>
<dbReference type="RefSeq" id="WP_126556586.1">
    <property type="nucleotide sequence ID" value="NZ_BIFS01000002.1"/>
</dbReference>
<dbReference type="Proteomes" id="UP000287188">
    <property type="component" value="Unassembled WGS sequence"/>
</dbReference>
<keyword evidence="1" id="KW-0472">Membrane</keyword>
<feature type="transmembrane region" description="Helical" evidence="1">
    <location>
        <begin position="21"/>
        <end position="39"/>
    </location>
</feature>
<feature type="transmembrane region" description="Helical" evidence="1">
    <location>
        <begin position="377"/>
        <end position="394"/>
    </location>
</feature>
<gene>
    <name evidence="2" type="ORF">KDK_68970</name>
</gene>
<feature type="transmembrane region" description="Helical" evidence="1">
    <location>
        <begin position="504"/>
        <end position="525"/>
    </location>
</feature>
<evidence type="ECO:0000313" key="2">
    <source>
        <dbReference type="EMBL" id="GCE23097.1"/>
    </source>
</evidence>
<comment type="caution">
    <text evidence="2">The sequence shown here is derived from an EMBL/GenBank/DDBJ whole genome shotgun (WGS) entry which is preliminary data.</text>
</comment>
<keyword evidence="1" id="KW-0812">Transmembrane</keyword>
<feature type="transmembrane region" description="Helical" evidence="1">
    <location>
        <begin position="449"/>
        <end position="467"/>
    </location>
</feature>
<protein>
    <submittedName>
        <fullName evidence="2">ABC transporter permease</fullName>
    </submittedName>
</protein>
<evidence type="ECO:0000256" key="1">
    <source>
        <dbReference type="SAM" id="Phobius"/>
    </source>
</evidence>
<feature type="transmembrane region" description="Helical" evidence="1">
    <location>
        <begin position="59"/>
        <end position="83"/>
    </location>
</feature>
<keyword evidence="1" id="KW-1133">Transmembrane helix</keyword>
<feature type="transmembrane region" description="Helical" evidence="1">
    <location>
        <begin position="474"/>
        <end position="492"/>
    </location>
</feature>
<feature type="transmembrane region" description="Helical" evidence="1">
    <location>
        <begin position="415"/>
        <end position="437"/>
    </location>
</feature>
<dbReference type="OrthoDB" id="6017159at2"/>
<reference evidence="3" key="1">
    <citation type="submission" date="2018-12" db="EMBL/GenBank/DDBJ databases">
        <title>Tengunoibacter tsumagoiensis gen. nov., sp. nov., Dictyobacter kobayashii sp. nov., D. alpinus sp. nov., and D. joshuensis sp. nov. and description of Dictyobacteraceae fam. nov. within the order Ktedonobacterales isolated from Tengu-no-mugimeshi.</title>
        <authorList>
            <person name="Wang C.M."/>
            <person name="Zheng Y."/>
            <person name="Sakai Y."/>
            <person name="Toyoda A."/>
            <person name="Minakuchi Y."/>
            <person name="Abe K."/>
            <person name="Yokota A."/>
            <person name="Yabe S."/>
        </authorList>
    </citation>
    <scope>NUCLEOTIDE SEQUENCE [LARGE SCALE GENOMIC DNA]</scope>
    <source>
        <strain evidence="3">Uno11</strain>
    </source>
</reference>
<accession>A0A402AVH9</accession>
<feature type="transmembrane region" description="Helical" evidence="1">
    <location>
        <begin position="150"/>
        <end position="172"/>
    </location>
</feature>
<feature type="transmembrane region" description="Helical" evidence="1">
    <location>
        <begin position="353"/>
        <end position="371"/>
    </location>
</feature>
<sequence length="533" mass="59362">MTTIYPILSLMYADFLERIRRYSFFITIALAAIIVYWFLPPASASYVTLGLGNYRGEYNSAWIGTAVALFTSTLLLLPAFFLVKNTVERDQQTGVGQILATTPLKKFAYTFGKFLSNFACLLVMIGVMFVTAIIMQLVRMEDKQLDIWALLQPFLTISLPAMAVVAALAIFFEVIPRLRGGLGNILYFILWIVMSIIFLNARPSFDLYGISPTLSSMESTLQQVDPGYVRGHFTIGIRPIKGHVQLFHWNGVPWNAVLLTERLVWILIAIGIALLASIFFTRFDPAREKTREYSKRQEKQEAQAALIETPAEVTPAPSFTPVTLTPITERGKLPSINRLFIAEVHLLCKGLPLWWYIIAAGLWLAGLLVPLTLAQGIFLPLAWIWPLLIWSGLGNRESRYNTGQIVFSTVRPLTYQLPVTWLTGIMITLLTGSGVGIHLLYSGQWSACLAWLTGVLFIPSLALALGCASGTTKLFEIIYLLIWYFGGLSHIAQLDFMGATSASISAGIPGYYLIAVIPLLALAFLGRRRQLYI</sequence>